<protein>
    <submittedName>
        <fullName evidence="2">Uncharacterized protein</fullName>
    </submittedName>
</protein>
<proteinExistence type="predicted"/>
<evidence type="ECO:0000256" key="1">
    <source>
        <dbReference type="SAM" id="MobiDB-lite"/>
    </source>
</evidence>
<name>A0A653DYG0_9PSED</name>
<sequence>MLSSATGSCQGNQLHRAYCFANSFSEGELNEGLACDGRVIIHIVEWLPGNVQRSDSGQRGCPDSIAGRLGAQG</sequence>
<evidence type="ECO:0000313" key="2">
    <source>
        <dbReference type="EMBL" id="VEV95453.1"/>
    </source>
</evidence>
<accession>A0A653DYG0</accession>
<dbReference type="EMBL" id="LR215729">
    <property type="protein sequence ID" value="VEV95453.1"/>
    <property type="molecule type" value="Genomic_DNA"/>
</dbReference>
<organism evidence="2">
    <name type="scientific">Pseudomonas marincola</name>
    <dbReference type="NCBI Taxonomy" id="437900"/>
    <lineage>
        <taxon>Bacteria</taxon>
        <taxon>Pseudomonadati</taxon>
        <taxon>Pseudomonadota</taxon>
        <taxon>Gammaproteobacteria</taxon>
        <taxon>Pseudomonadales</taxon>
        <taxon>Pseudomonadaceae</taxon>
        <taxon>Pseudomonas</taxon>
    </lineage>
</organism>
<feature type="region of interest" description="Disordered" evidence="1">
    <location>
        <begin position="53"/>
        <end position="73"/>
    </location>
</feature>
<reference evidence="2" key="1">
    <citation type="submission" date="2019-02" db="EMBL/GenBank/DDBJ databases">
        <authorList>
            <consortium name="Genoscope - CEA"/>
            <person name="William W."/>
        </authorList>
    </citation>
    <scope>NUCLEOTIDE SEQUENCE [LARGE SCALE GENOMIC DNA]</scope>
    <source>
        <strain evidence="2">YSy11</strain>
    </source>
</reference>
<gene>
    <name evidence="2" type="ORF">PMYSY11_0406</name>
</gene>
<dbReference type="AlphaFoldDB" id="A0A653DYG0"/>